<evidence type="ECO:0000259" key="1">
    <source>
        <dbReference type="Pfam" id="PF13739"/>
    </source>
</evidence>
<protein>
    <submittedName>
        <fullName evidence="2">DUF4163 domain-containing protein</fullName>
    </submittedName>
</protein>
<evidence type="ECO:0000313" key="3">
    <source>
        <dbReference type="Proteomes" id="UP000284243"/>
    </source>
</evidence>
<dbReference type="Pfam" id="PF13739">
    <property type="entry name" value="PdaC"/>
    <property type="match status" value="1"/>
</dbReference>
<comment type="caution">
    <text evidence="2">The sequence shown here is derived from an EMBL/GenBank/DDBJ whole genome shotgun (WGS) entry which is preliminary data.</text>
</comment>
<dbReference type="InterPro" id="IPR025303">
    <property type="entry name" value="PdaC"/>
</dbReference>
<dbReference type="EMBL" id="QRYC01000008">
    <property type="protein sequence ID" value="RGU56754.1"/>
    <property type="molecule type" value="Genomic_DNA"/>
</dbReference>
<gene>
    <name evidence="2" type="ORF">DWW57_07740</name>
</gene>
<sequence>MMKTKLFTLVFAVLALGACKKEIKLDVKQIHLTDKTGQWDIKIDRPAFSTTDAETEKSCVKFNDEVNGLINGIHAAFIEQAKENIARLDSAGFKQVAPYELIIEDSVFLADQNYISVRVLSYEMLGGAHGMTNFYAINYDVKTQKFLTNKDILNLDKAADINALLKANLKDPDKCFTFEAPTVDNVTCINLTLHTVDFTYAQYILGPYSCGHTIISIPKEKMKDMLVIK</sequence>
<dbReference type="Gene3D" id="3.30.565.40">
    <property type="entry name" value="Fervidobacterium nodosum Rt17-B1 like"/>
    <property type="match status" value="1"/>
</dbReference>
<dbReference type="Gene3D" id="3.90.640.20">
    <property type="entry name" value="Heat-shock cognate protein, ATPase"/>
    <property type="match status" value="1"/>
</dbReference>
<evidence type="ECO:0000313" key="2">
    <source>
        <dbReference type="EMBL" id="RGU56754.1"/>
    </source>
</evidence>
<name>A0A412TSB8_9BACT</name>
<proteinExistence type="predicted"/>
<dbReference type="Proteomes" id="UP000284243">
    <property type="component" value="Unassembled WGS sequence"/>
</dbReference>
<dbReference type="InterPro" id="IPR037126">
    <property type="entry name" value="PdaC/RsiV-like_sf"/>
</dbReference>
<dbReference type="RefSeq" id="WP_087383173.1">
    <property type="nucleotide sequence ID" value="NZ_JADNGC010000012.1"/>
</dbReference>
<dbReference type="PROSITE" id="PS51257">
    <property type="entry name" value="PROKAR_LIPOPROTEIN"/>
    <property type="match status" value="1"/>
</dbReference>
<organism evidence="2 3">
    <name type="scientific">Odoribacter splanchnicus</name>
    <dbReference type="NCBI Taxonomy" id="28118"/>
    <lineage>
        <taxon>Bacteria</taxon>
        <taxon>Pseudomonadati</taxon>
        <taxon>Bacteroidota</taxon>
        <taxon>Bacteroidia</taxon>
        <taxon>Bacteroidales</taxon>
        <taxon>Odoribacteraceae</taxon>
        <taxon>Odoribacter</taxon>
    </lineage>
</organism>
<reference evidence="2 3" key="1">
    <citation type="submission" date="2018-08" db="EMBL/GenBank/DDBJ databases">
        <title>A genome reference for cultivated species of the human gut microbiota.</title>
        <authorList>
            <person name="Zou Y."/>
            <person name="Xue W."/>
            <person name="Luo G."/>
        </authorList>
    </citation>
    <scope>NUCLEOTIDE SEQUENCE [LARGE SCALE GENOMIC DNA]</scope>
    <source>
        <strain evidence="2 3">AF16-14</strain>
    </source>
</reference>
<accession>A0A412TSB8</accession>
<feature type="domain" description="Deacetylase PdaC" evidence="1">
    <location>
        <begin position="40"/>
        <end position="132"/>
    </location>
</feature>
<dbReference type="AlphaFoldDB" id="A0A412TSB8"/>